<reference evidence="3" key="1">
    <citation type="journal article" date="2019" name="Int. J. Syst. Evol. Microbiol.">
        <title>The Global Catalogue of Microorganisms (GCM) 10K type strain sequencing project: providing services to taxonomists for standard genome sequencing and annotation.</title>
        <authorList>
            <consortium name="The Broad Institute Genomics Platform"/>
            <consortium name="The Broad Institute Genome Sequencing Center for Infectious Disease"/>
            <person name="Wu L."/>
            <person name="Ma J."/>
        </authorList>
    </citation>
    <scope>NUCLEOTIDE SEQUENCE [LARGE SCALE GENOMIC DNA]</scope>
    <source>
        <strain evidence="3">CCM 8875</strain>
    </source>
</reference>
<organism evidence="2 3">
    <name type="scientific">Paracoccus nototheniae</name>
    <dbReference type="NCBI Taxonomy" id="2489002"/>
    <lineage>
        <taxon>Bacteria</taxon>
        <taxon>Pseudomonadati</taxon>
        <taxon>Pseudomonadota</taxon>
        <taxon>Alphaproteobacteria</taxon>
        <taxon>Rhodobacterales</taxon>
        <taxon>Paracoccaceae</taxon>
        <taxon>Paracoccus</taxon>
    </lineage>
</organism>
<evidence type="ECO:0000313" key="3">
    <source>
        <dbReference type="Proteomes" id="UP001597302"/>
    </source>
</evidence>
<dbReference type="Gene3D" id="3.90.1300.10">
    <property type="entry name" value="Amidase signature (AS) domain"/>
    <property type="match status" value="1"/>
</dbReference>
<evidence type="ECO:0000313" key="2">
    <source>
        <dbReference type="EMBL" id="MFD1480043.1"/>
    </source>
</evidence>
<dbReference type="SUPFAM" id="SSF75304">
    <property type="entry name" value="Amidase signature (AS) enzymes"/>
    <property type="match status" value="1"/>
</dbReference>
<evidence type="ECO:0000259" key="1">
    <source>
        <dbReference type="Pfam" id="PF01425"/>
    </source>
</evidence>
<dbReference type="RefSeq" id="WP_131575792.1">
    <property type="nucleotide sequence ID" value="NZ_CBCSAJ010000027.1"/>
</dbReference>
<dbReference type="Pfam" id="PF01425">
    <property type="entry name" value="Amidase"/>
    <property type="match status" value="1"/>
</dbReference>
<dbReference type="PANTHER" id="PTHR11895:SF176">
    <property type="entry name" value="AMIDASE AMID-RELATED"/>
    <property type="match status" value="1"/>
</dbReference>
<proteinExistence type="predicted"/>
<dbReference type="PANTHER" id="PTHR11895">
    <property type="entry name" value="TRANSAMIDASE"/>
    <property type="match status" value="1"/>
</dbReference>
<dbReference type="InterPro" id="IPR023631">
    <property type="entry name" value="Amidase_dom"/>
</dbReference>
<protein>
    <submittedName>
        <fullName evidence="2">Amidase</fullName>
    </submittedName>
</protein>
<name>A0ABW4DSY3_9RHOB</name>
<keyword evidence="3" id="KW-1185">Reference proteome</keyword>
<sequence>MNTQSPRIAPARAIIDLSLTEVSALIASGTATPTEVTEAALNRIAQLEGGLTAYQHLLADRARDKAALATQERQAGLDRGPLHGVPLALKDLCETEFAPTAAGMALYRDNRTGRDATVTARLEQAGAVILGKLAMTEGAYAGHHPDMPVPKNPWDARLWAGSSSSGSGVAVAAGLCFGALGSDTGGSIRFPSHANGITGLKPTWGRVSRHGVFALADSLDHVGPMARSAADCAAMLQAIAGADAADPTALTAPVPDYLAGLGAPIRGLRIGVDHAAILDAAAPDTAAMMQAAIAVFAALGALIVPVTLPFPDEMTDHWTALCAIEVALAHAATYPARAAEYGPSLGGLLQAGHALDALDVGRAMQWRLGFNGALACAMEGVDMVILPVVGAPLPWLDNAIGAPSVDPANPDLGNLLRFTAPADLAGLPALTLPGGFDDRGGPMGFQLMGRALDEGGLLRAGHAFQSVTDWHLRRPPC</sequence>
<dbReference type="InterPro" id="IPR000120">
    <property type="entry name" value="Amidase"/>
</dbReference>
<comment type="caution">
    <text evidence="2">The sequence shown here is derived from an EMBL/GenBank/DDBJ whole genome shotgun (WGS) entry which is preliminary data.</text>
</comment>
<accession>A0ABW4DSY3</accession>
<dbReference type="Proteomes" id="UP001597302">
    <property type="component" value="Unassembled WGS sequence"/>
</dbReference>
<feature type="domain" description="Amidase" evidence="1">
    <location>
        <begin position="35"/>
        <end position="458"/>
    </location>
</feature>
<gene>
    <name evidence="2" type="ORF">ACFQ5P_01915</name>
</gene>
<dbReference type="InterPro" id="IPR036928">
    <property type="entry name" value="AS_sf"/>
</dbReference>
<dbReference type="EMBL" id="JBHTOQ010000003">
    <property type="protein sequence ID" value="MFD1480043.1"/>
    <property type="molecule type" value="Genomic_DNA"/>
</dbReference>